<proteinExistence type="predicted"/>
<organism evidence="2 3">
    <name type="scientific">Candidatus Colwellbacteria bacterium CG10_big_fil_rev_8_21_14_0_10_41_28</name>
    <dbReference type="NCBI Taxonomy" id="1974539"/>
    <lineage>
        <taxon>Bacteria</taxon>
        <taxon>Candidatus Colwelliibacteriota</taxon>
    </lineage>
</organism>
<keyword evidence="1" id="KW-1133">Transmembrane helix</keyword>
<evidence type="ECO:0000313" key="2">
    <source>
        <dbReference type="EMBL" id="PIR98593.1"/>
    </source>
</evidence>
<feature type="transmembrane region" description="Helical" evidence="1">
    <location>
        <begin position="37"/>
        <end position="54"/>
    </location>
</feature>
<comment type="caution">
    <text evidence="2">The sequence shown here is derived from an EMBL/GenBank/DDBJ whole genome shotgun (WGS) entry which is preliminary data.</text>
</comment>
<dbReference type="EMBL" id="PFAG01000009">
    <property type="protein sequence ID" value="PIR98593.1"/>
    <property type="molecule type" value="Genomic_DNA"/>
</dbReference>
<keyword evidence="1" id="KW-0472">Membrane</keyword>
<reference evidence="3" key="1">
    <citation type="submission" date="2017-09" db="EMBL/GenBank/DDBJ databases">
        <title>Depth-based differentiation of microbial function through sediment-hosted aquifers and enrichment of novel symbionts in the deep terrestrial subsurface.</title>
        <authorList>
            <person name="Probst A.J."/>
            <person name="Ladd B."/>
            <person name="Jarett J.K."/>
            <person name="Geller-Mcgrath D.E."/>
            <person name="Sieber C.M.K."/>
            <person name="Emerson J.B."/>
            <person name="Anantharaman K."/>
            <person name="Thomas B.C."/>
            <person name="Malmstrom R."/>
            <person name="Stieglmeier M."/>
            <person name="Klingl A."/>
            <person name="Woyke T."/>
            <person name="Ryan C.M."/>
            <person name="Banfield J.F."/>
        </authorList>
    </citation>
    <scope>NUCLEOTIDE SEQUENCE [LARGE SCALE GENOMIC DNA]</scope>
</reference>
<gene>
    <name evidence="2" type="ORF">COT88_00620</name>
</gene>
<dbReference type="AlphaFoldDB" id="A0A2H0VHN2"/>
<evidence type="ECO:0000313" key="3">
    <source>
        <dbReference type="Proteomes" id="UP000230776"/>
    </source>
</evidence>
<name>A0A2H0VHN2_9BACT</name>
<feature type="transmembrane region" description="Helical" evidence="1">
    <location>
        <begin position="12"/>
        <end position="31"/>
    </location>
</feature>
<dbReference type="Proteomes" id="UP000230776">
    <property type="component" value="Unassembled WGS sequence"/>
</dbReference>
<sequence>MDDKKISLVESVLLLGIAIIMDGLEIILNVLGISFSIIALDFLVLGFIHLVLWLKGADWKAATGSNAIEALPIPLLDALPIRTFGLAWSIYRSNREDLPGKETSKSSFLSKIKSLASKAQ</sequence>
<protein>
    <submittedName>
        <fullName evidence="2">Uncharacterized protein</fullName>
    </submittedName>
</protein>
<evidence type="ECO:0000256" key="1">
    <source>
        <dbReference type="SAM" id="Phobius"/>
    </source>
</evidence>
<keyword evidence="1" id="KW-0812">Transmembrane</keyword>
<accession>A0A2H0VHN2</accession>